<sequence>MKKLFVPALSLMVIAASSCGGGASTENNNDSTAVSTAAGSNAAAAGVNVLSDAEKAEGWQLLFDGKNLDGWRVYKGRTANSWTVDTATGTMHCLGSETDKSDKRGDLITDKEFENFELNADWKLAAKGNSGILYMVTEEFDAPYLSGPEYQIIDDKDFPEKLEDWQKSGANYAMDPPLVMAANPIGEWNNTKIIVNKGHVEHWLNGQKTAEYEMDSPEWKKHKAEGKWKDAKGYGMTRKGHIALQDHGSEIWFKNVKIKEIK</sequence>
<feature type="chain" id="PRO_5046003905" evidence="1">
    <location>
        <begin position="23"/>
        <end position="262"/>
    </location>
</feature>
<keyword evidence="1" id="KW-0732">Signal</keyword>
<accession>A0ABV2T6Y3</accession>
<evidence type="ECO:0000313" key="4">
    <source>
        <dbReference type="Proteomes" id="UP001549749"/>
    </source>
</evidence>
<feature type="signal peptide" evidence="1">
    <location>
        <begin position="1"/>
        <end position="22"/>
    </location>
</feature>
<feature type="domain" description="3-keto-alpha-glucoside-1,2-lyase/3-keto-2-hydroxy-glucal hydratase" evidence="2">
    <location>
        <begin position="58"/>
        <end position="259"/>
    </location>
</feature>
<dbReference type="Gene3D" id="2.60.120.560">
    <property type="entry name" value="Exo-inulinase, domain 1"/>
    <property type="match status" value="1"/>
</dbReference>
<reference evidence="3 4" key="1">
    <citation type="submission" date="2024-06" db="EMBL/GenBank/DDBJ databases">
        <title>Chitinophaga defluvii sp. nov., isolated from municipal sewage.</title>
        <authorList>
            <person name="Zhang L."/>
        </authorList>
    </citation>
    <scope>NUCLEOTIDE SEQUENCE [LARGE SCALE GENOMIC DNA]</scope>
    <source>
        <strain evidence="3 4">H8</strain>
    </source>
</reference>
<dbReference type="Proteomes" id="UP001549749">
    <property type="component" value="Unassembled WGS sequence"/>
</dbReference>
<proteinExistence type="predicted"/>
<evidence type="ECO:0000259" key="2">
    <source>
        <dbReference type="Pfam" id="PF06439"/>
    </source>
</evidence>
<dbReference type="EMBL" id="JBEXAC010000002">
    <property type="protein sequence ID" value="MET6998787.1"/>
    <property type="molecule type" value="Genomic_DNA"/>
</dbReference>
<dbReference type="PROSITE" id="PS51257">
    <property type="entry name" value="PROKAR_LIPOPROTEIN"/>
    <property type="match status" value="1"/>
</dbReference>
<comment type="caution">
    <text evidence="3">The sequence shown here is derived from an EMBL/GenBank/DDBJ whole genome shotgun (WGS) entry which is preliminary data.</text>
</comment>
<organism evidence="3 4">
    <name type="scientific">Chitinophaga defluvii</name>
    <dbReference type="NCBI Taxonomy" id="3163343"/>
    <lineage>
        <taxon>Bacteria</taxon>
        <taxon>Pseudomonadati</taxon>
        <taxon>Bacteroidota</taxon>
        <taxon>Chitinophagia</taxon>
        <taxon>Chitinophagales</taxon>
        <taxon>Chitinophagaceae</taxon>
        <taxon>Chitinophaga</taxon>
    </lineage>
</organism>
<name>A0ABV2T6Y3_9BACT</name>
<protein>
    <submittedName>
        <fullName evidence="3">DUF1080 domain-containing protein</fullName>
    </submittedName>
</protein>
<dbReference type="InterPro" id="IPR010496">
    <property type="entry name" value="AL/BT2_dom"/>
</dbReference>
<evidence type="ECO:0000313" key="3">
    <source>
        <dbReference type="EMBL" id="MET6998787.1"/>
    </source>
</evidence>
<evidence type="ECO:0000256" key="1">
    <source>
        <dbReference type="SAM" id="SignalP"/>
    </source>
</evidence>
<gene>
    <name evidence="3" type="ORF">ABR189_15495</name>
</gene>
<dbReference type="Pfam" id="PF06439">
    <property type="entry name" value="3keto-disac_hyd"/>
    <property type="match status" value="1"/>
</dbReference>
<keyword evidence="4" id="KW-1185">Reference proteome</keyword>
<dbReference type="RefSeq" id="WP_354661427.1">
    <property type="nucleotide sequence ID" value="NZ_JBEXAC010000002.1"/>
</dbReference>